<evidence type="ECO:0000313" key="3">
    <source>
        <dbReference type="EMBL" id="KAF7712897.1"/>
    </source>
</evidence>
<evidence type="ECO:0000313" key="4">
    <source>
        <dbReference type="Proteomes" id="UP000631181"/>
    </source>
</evidence>
<proteinExistence type="predicted"/>
<comment type="caution">
    <text evidence="3">The sequence shown here is derived from an EMBL/GenBank/DDBJ whole genome shotgun (WGS) entry which is preliminary data.</text>
</comment>
<dbReference type="Proteomes" id="UP000631181">
    <property type="component" value="Unassembled WGS sequence"/>
</dbReference>
<feature type="coiled-coil region" evidence="1">
    <location>
        <begin position="169"/>
        <end position="203"/>
    </location>
</feature>
<dbReference type="Pfam" id="PF26176">
    <property type="entry name" value="zf_C2H2_17_2"/>
    <property type="match status" value="1"/>
</dbReference>
<dbReference type="OrthoDB" id="5305647at2759"/>
<dbReference type="PANTHER" id="PTHR46179">
    <property type="entry name" value="ZINC FINGER PROTEIN"/>
    <property type="match status" value="1"/>
</dbReference>
<dbReference type="Gene3D" id="3.30.160.60">
    <property type="entry name" value="Classic Zinc Finger"/>
    <property type="match status" value="2"/>
</dbReference>
<feature type="domain" description="C2H2-type" evidence="2">
    <location>
        <begin position="89"/>
        <end position="118"/>
    </location>
</feature>
<dbReference type="GO" id="GO:0005634">
    <property type="term" value="C:nucleus"/>
    <property type="evidence" value="ECO:0007669"/>
    <property type="project" value="TreeGrafter"/>
</dbReference>
<keyword evidence="1" id="KW-0175">Coiled coil</keyword>
<protein>
    <submittedName>
        <fullName evidence="3">Zinc finger C2H2 type domain-containing protein</fullName>
    </submittedName>
</protein>
<keyword evidence="4" id="KW-1185">Reference proteome</keyword>
<dbReference type="Pfam" id="PF26177">
    <property type="entry name" value="zf_C2H2_17_1st"/>
    <property type="match status" value="1"/>
</dbReference>
<dbReference type="GO" id="GO:0006357">
    <property type="term" value="P:regulation of transcription by RNA polymerase II"/>
    <property type="evidence" value="ECO:0007669"/>
    <property type="project" value="TreeGrafter"/>
</dbReference>
<dbReference type="InterPro" id="IPR051061">
    <property type="entry name" value="Zinc_finger_trans_reg"/>
</dbReference>
<name>A0A8J8WDW0_9EURO</name>
<reference evidence="3" key="1">
    <citation type="journal article" date="2020" name="Front. Microbiol.">
        <title>Gene regulatory networks of Penicillium echinulatum 2HH and Penicillium oxalicum 114-2 inferred by a computational biology approach.</title>
        <authorList>
            <person name="Lenz A.R."/>
            <person name="Galan-Vasquez E."/>
            <person name="Balbinot E."/>
            <person name="De Abreu F.P."/>
            <person name="De Oliveira N.S."/>
            <person name="Da Rosa L.O."/>
            <person name="De Avila E Silva S."/>
            <person name="Camassola M."/>
            <person name="Dillon A.J.P."/>
            <person name="Perez-Rueda E."/>
        </authorList>
    </citation>
    <scope>NUCLEOTIDE SEQUENCE</scope>
    <source>
        <strain evidence="3">S1M29</strain>
    </source>
</reference>
<evidence type="ECO:0000259" key="2">
    <source>
        <dbReference type="SMART" id="SM00355"/>
    </source>
</evidence>
<evidence type="ECO:0000256" key="1">
    <source>
        <dbReference type="SAM" id="Coils"/>
    </source>
</evidence>
<feature type="domain" description="C2H2-type" evidence="2">
    <location>
        <begin position="21"/>
        <end position="48"/>
    </location>
</feature>
<organism evidence="3 4">
    <name type="scientific">Penicillium ucsense</name>
    <dbReference type="NCBI Taxonomy" id="2839758"/>
    <lineage>
        <taxon>Eukaryota</taxon>
        <taxon>Fungi</taxon>
        <taxon>Dikarya</taxon>
        <taxon>Ascomycota</taxon>
        <taxon>Pezizomycotina</taxon>
        <taxon>Eurotiomycetes</taxon>
        <taxon>Eurotiomycetidae</taxon>
        <taxon>Eurotiales</taxon>
        <taxon>Aspergillaceae</taxon>
        <taxon>Penicillium</taxon>
    </lineage>
</organism>
<accession>A0A8J8WDW0</accession>
<dbReference type="InterPro" id="IPR013087">
    <property type="entry name" value="Znf_C2H2_type"/>
</dbReference>
<dbReference type="InterPro" id="IPR059095">
    <property type="entry name" value="Znf_C2H2_17_2nd"/>
</dbReference>
<sequence>MDGKRQRVRTRALPRNADNQIYCDHQDCQPMPPTFRRPCEWSKHMDKHDRPFRCHEPGCNRGQGFTYSGGLLRHQREVHKKYTNAITPIVCPYTDCNRSSGNGFTRRENLREHLRRRHRHTDDVNRGTSTVVNPWITEVGVPDNHLPAAFVDNCRDDSPSEILSEANDKGHLRNEFKQLLEEVQEQNRRLKELEHTVAALQSAIAPSSPLQLTKQYVPS</sequence>
<gene>
    <name evidence="3" type="ORF">PECM_001974</name>
</gene>
<dbReference type="AlphaFoldDB" id="A0A8J8WDW0"/>
<dbReference type="EMBL" id="WIWV01000144">
    <property type="protein sequence ID" value="KAF7712897.1"/>
    <property type="molecule type" value="Genomic_DNA"/>
</dbReference>
<dbReference type="InterPro" id="IPR059009">
    <property type="entry name" value="Znf_C2H2_17_1st"/>
</dbReference>
<feature type="domain" description="C2H2-type" evidence="2">
    <location>
        <begin position="52"/>
        <end position="79"/>
    </location>
</feature>
<dbReference type="SMART" id="SM00355">
    <property type="entry name" value="ZnF_C2H2"/>
    <property type="match status" value="3"/>
</dbReference>
<dbReference type="PANTHER" id="PTHR46179:SF24">
    <property type="entry name" value="C2H2-TYPE DOMAIN-CONTAINING PROTEIN"/>
    <property type="match status" value="1"/>
</dbReference>